<dbReference type="Gene3D" id="1.10.540.10">
    <property type="entry name" value="Acyl-CoA dehydrogenase/oxidase, N-terminal domain"/>
    <property type="match status" value="1"/>
</dbReference>
<keyword evidence="6" id="KW-0285">Flavoprotein</keyword>
<dbReference type="GO" id="GO:0006552">
    <property type="term" value="P:L-leucine catabolic process"/>
    <property type="evidence" value="ECO:0007669"/>
    <property type="project" value="TreeGrafter"/>
</dbReference>
<sequence length="393" mass="43076">MIELPGLRFDLGEDIEMLRSAVRDWAQAELAPRAEAIDRSDQFPMDAWKQMGELGVLGITVAEEYGGTGMGYLAHMIAMEEISRASASVGLSYGAHSNLCVNQIHRNGTPAQKAKYLPKLVSGEWVGALAMSEPNAGSDVVSMKLRAERRGDRYVLNGTKMWITNGPDCDVLVVYGKTEPELGARGMTAFIVEKGMKGFSVAQKLDKLGMRGSHTGELVFDNVEVPAENILGEENGGTRVLMSGLDYERAVLSGGPIGIMQACMDVVTPYIHDRKQFGQSIGEFQLIQGKIADMYTTLQACRAYLYTVGKNLDALGREHVRQVRKDCAGVILYTAEKATWMAGEAIQILGGNGYINEFPTGRLWRDAKLYEIGAGTSEIRRMLIGRELYAETM</sequence>
<dbReference type="PANTHER" id="PTHR43884">
    <property type="entry name" value="ACYL-COA DEHYDROGENASE"/>
    <property type="match status" value="1"/>
</dbReference>
<feature type="domain" description="Acyl-CoA oxidase/dehydrogenase middle" evidence="15">
    <location>
        <begin position="128"/>
        <end position="223"/>
    </location>
</feature>
<dbReference type="Pfam" id="PF02771">
    <property type="entry name" value="Acyl-CoA_dh_N"/>
    <property type="match status" value="1"/>
</dbReference>
<proteinExistence type="inferred from homology"/>
<evidence type="ECO:0000256" key="10">
    <source>
        <dbReference type="ARBA" id="ARBA00052875"/>
    </source>
</evidence>
<evidence type="ECO:0000256" key="2">
    <source>
        <dbReference type="ARBA" id="ARBA00004898"/>
    </source>
</evidence>
<feature type="active site" description="Proton acceptor" evidence="11">
    <location>
        <position position="248"/>
    </location>
</feature>
<dbReference type="SUPFAM" id="SSF56645">
    <property type="entry name" value="Acyl-CoA dehydrogenase NM domain-like"/>
    <property type="match status" value="1"/>
</dbReference>
<comment type="catalytic activity">
    <reaction evidence="10">
        <text>3-methylbutanoyl-CoA + oxidized [electron-transfer flavoprotein] + H(+) = 3-methylbut-2-enoyl-CoA + reduced [electron-transfer flavoprotein]</text>
        <dbReference type="Rhea" id="RHEA:12276"/>
        <dbReference type="Rhea" id="RHEA-COMP:10685"/>
        <dbReference type="Rhea" id="RHEA-COMP:10686"/>
        <dbReference type="ChEBI" id="CHEBI:15378"/>
        <dbReference type="ChEBI" id="CHEBI:57344"/>
        <dbReference type="ChEBI" id="CHEBI:57345"/>
        <dbReference type="ChEBI" id="CHEBI:57692"/>
        <dbReference type="ChEBI" id="CHEBI:58307"/>
        <dbReference type="EC" id="1.3.8.4"/>
    </reaction>
</comment>
<comment type="cofactor">
    <cofactor evidence="1 13">
        <name>FAD</name>
        <dbReference type="ChEBI" id="CHEBI:57692"/>
    </cofactor>
</comment>
<name>A0A0S4TM89_RALSL</name>
<dbReference type="SUPFAM" id="SSF47203">
    <property type="entry name" value="Acyl-CoA dehydrogenase C-terminal domain-like"/>
    <property type="match status" value="1"/>
</dbReference>
<evidence type="ECO:0000256" key="9">
    <source>
        <dbReference type="ARBA" id="ARBA00023002"/>
    </source>
</evidence>
<dbReference type="Pfam" id="PF02770">
    <property type="entry name" value="Acyl-CoA_dh_M"/>
    <property type="match status" value="1"/>
</dbReference>
<evidence type="ECO:0000313" key="19">
    <source>
        <dbReference type="Proteomes" id="UP000310553"/>
    </source>
</evidence>
<feature type="binding site" evidence="12">
    <location>
        <begin position="374"/>
        <end position="375"/>
    </location>
    <ligand>
        <name>substrate</name>
    </ligand>
</feature>
<dbReference type="PROSITE" id="PS00072">
    <property type="entry name" value="ACYL_COA_DH_1"/>
    <property type="match status" value="1"/>
</dbReference>
<feature type="binding site" evidence="12">
    <location>
        <begin position="246"/>
        <end position="249"/>
    </location>
    <ligand>
        <name>substrate</name>
    </ligand>
</feature>
<feature type="binding site" evidence="13">
    <location>
        <position position="285"/>
    </location>
    <ligand>
        <name>FAD</name>
        <dbReference type="ChEBI" id="CHEBI:57692"/>
    </ligand>
</feature>
<dbReference type="AlphaFoldDB" id="A0A0S4TM89"/>
<dbReference type="Pfam" id="PF00441">
    <property type="entry name" value="Acyl-CoA_dh_1"/>
    <property type="match status" value="1"/>
</dbReference>
<gene>
    <name evidence="17" type="primary">acdA</name>
    <name evidence="18" type="ORF">E7Z57_15815</name>
    <name evidence="17" type="ORF">RUN39_v1_70064</name>
</gene>
<dbReference type="Gene3D" id="1.20.140.10">
    <property type="entry name" value="Butyryl-CoA Dehydrogenase, subunit A, domain 3"/>
    <property type="match status" value="1"/>
</dbReference>
<dbReference type="PIRSF" id="PIRSF016578">
    <property type="entry name" value="HsaA"/>
    <property type="match status" value="1"/>
</dbReference>
<feature type="domain" description="Acyl-CoA dehydrogenase/oxidase C-terminal" evidence="14">
    <location>
        <begin position="235"/>
        <end position="388"/>
    </location>
</feature>
<keyword evidence="8" id="KW-0809">Transit peptide</keyword>
<dbReference type="PATRIC" id="fig|305.106.peg.1505"/>
<evidence type="ECO:0000259" key="15">
    <source>
        <dbReference type="Pfam" id="PF02770"/>
    </source>
</evidence>
<keyword evidence="7 13" id="KW-0274">FAD</keyword>
<dbReference type="InterPro" id="IPR034183">
    <property type="entry name" value="IVD"/>
</dbReference>
<comment type="similarity">
    <text evidence="3">Belongs to the acyl-CoA dehydrogenase family.</text>
</comment>
<evidence type="ECO:0000259" key="16">
    <source>
        <dbReference type="Pfam" id="PF02771"/>
    </source>
</evidence>
<dbReference type="Proteomes" id="UP000310553">
    <property type="component" value="Chromosome"/>
</dbReference>
<evidence type="ECO:0000256" key="1">
    <source>
        <dbReference type="ARBA" id="ARBA00001974"/>
    </source>
</evidence>
<dbReference type="EMBL" id="CP039339">
    <property type="protein sequence ID" value="QCX50425.1"/>
    <property type="molecule type" value="Genomic_DNA"/>
</dbReference>
<feature type="binding site" evidence="13">
    <location>
        <position position="274"/>
    </location>
    <ligand>
        <name>FAD</name>
        <dbReference type="ChEBI" id="CHEBI:57692"/>
    </ligand>
</feature>
<evidence type="ECO:0000256" key="11">
    <source>
        <dbReference type="PIRSR" id="PIRSR634183-1"/>
    </source>
</evidence>
<feature type="binding site" evidence="13">
    <location>
        <begin position="129"/>
        <end position="138"/>
    </location>
    <ligand>
        <name>FAD</name>
        <dbReference type="ChEBI" id="CHEBI:57692"/>
    </ligand>
</feature>
<feature type="binding site" evidence="13">
    <location>
        <begin position="376"/>
        <end position="378"/>
    </location>
    <ligand>
        <name>FAD</name>
        <dbReference type="ChEBI" id="CHEBI:57692"/>
    </ligand>
</feature>
<feature type="domain" description="Acyl-CoA dehydrogenase/oxidase N-terminal" evidence="16">
    <location>
        <begin position="13"/>
        <end position="124"/>
    </location>
</feature>
<evidence type="ECO:0000256" key="12">
    <source>
        <dbReference type="PIRSR" id="PIRSR634183-2"/>
    </source>
</evidence>
<evidence type="ECO:0000256" key="3">
    <source>
        <dbReference type="ARBA" id="ARBA00009347"/>
    </source>
</evidence>
<dbReference type="EC" id="1.3.8.4" evidence="4"/>
<dbReference type="FunFam" id="1.10.540.10:FF:000022">
    <property type="entry name" value="Isovaleryl-CoA dehydrogenase isoform 2"/>
    <property type="match status" value="1"/>
</dbReference>
<organism evidence="17">
    <name type="scientific">Ralstonia solanacearum</name>
    <name type="common">Pseudomonas solanacearum</name>
    <dbReference type="NCBI Taxonomy" id="305"/>
    <lineage>
        <taxon>Bacteria</taxon>
        <taxon>Pseudomonadati</taxon>
        <taxon>Pseudomonadota</taxon>
        <taxon>Betaproteobacteria</taxon>
        <taxon>Burkholderiales</taxon>
        <taxon>Burkholderiaceae</taxon>
        <taxon>Ralstonia</taxon>
        <taxon>Ralstonia solanacearum species complex</taxon>
    </lineage>
</organism>
<evidence type="ECO:0000256" key="4">
    <source>
        <dbReference type="ARBA" id="ARBA00012044"/>
    </source>
</evidence>
<dbReference type="InterPro" id="IPR006089">
    <property type="entry name" value="Acyl-CoA_DH_CS"/>
</dbReference>
<evidence type="ECO:0000313" key="17">
    <source>
        <dbReference type="EMBL" id="CUV11196.1"/>
    </source>
</evidence>
<evidence type="ECO:0000256" key="8">
    <source>
        <dbReference type="ARBA" id="ARBA00022946"/>
    </source>
</evidence>
<evidence type="ECO:0000256" key="7">
    <source>
        <dbReference type="ARBA" id="ARBA00022827"/>
    </source>
</evidence>
<evidence type="ECO:0000256" key="6">
    <source>
        <dbReference type="ARBA" id="ARBA00022630"/>
    </source>
</evidence>
<evidence type="ECO:0000256" key="5">
    <source>
        <dbReference type="ARBA" id="ARBA00018258"/>
    </source>
</evidence>
<reference evidence="17" key="1">
    <citation type="submission" date="2015-10" db="EMBL/GenBank/DDBJ databases">
        <authorList>
            <person name="Gilbert D.G."/>
        </authorList>
    </citation>
    <scope>NUCLEOTIDE SEQUENCE</scope>
    <source>
        <strain evidence="17">Phyl III-seqv23</strain>
    </source>
</reference>
<comment type="pathway">
    <text evidence="2">Amino-acid degradation; L-leucine degradation; (S)-3-hydroxy-3-methylglutaryl-CoA from 3-isovaleryl-CoA: step 1/3.</text>
</comment>
<dbReference type="InterPro" id="IPR036250">
    <property type="entry name" value="AcylCo_DH-like_C"/>
</dbReference>
<evidence type="ECO:0000313" key="18">
    <source>
        <dbReference type="EMBL" id="QCX50425.1"/>
    </source>
</evidence>
<evidence type="ECO:0000259" key="14">
    <source>
        <dbReference type="Pfam" id="PF00441"/>
    </source>
</evidence>
<dbReference type="InterPro" id="IPR009100">
    <property type="entry name" value="AcylCoA_DH/oxidase_NM_dom_sf"/>
</dbReference>
<protein>
    <recommendedName>
        <fullName evidence="5">Isovaleryl-CoA dehydrogenase, mitochondrial</fullName>
        <ecNumber evidence="4">1.3.8.4</ecNumber>
    </recommendedName>
</protein>
<dbReference type="CDD" id="cd01156">
    <property type="entry name" value="IVD"/>
    <property type="match status" value="1"/>
</dbReference>
<evidence type="ECO:0000256" key="13">
    <source>
        <dbReference type="PIRSR" id="PIRSR634183-3"/>
    </source>
</evidence>
<dbReference type="InterPro" id="IPR046373">
    <property type="entry name" value="Acyl-CoA_Oxase/DH_mid-dom_sf"/>
</dbReference>
<keyword evidence="9 17" id="KW-0560">Oxidoreductase</keyword>
<feature type="binding site" evidence="13">
    <location>
        <begin position="347"/>
        <end position="351"/>
    </location>
    <ligand>
        <name>FAD</name>
        <dbReference type="ChEBI" id="CHEBI:57692"/>
    </ligand>
</feature>
<reference evidence="18 19" key="2">
    <citation type="submission" date="2019-04" db="EMBL/GenBank/DDBJ databases">
        <title>Complete Genome of UW386 and Higher Quality Genome of UW700.</title>
        <authorList>
            <person name="Jacobs J."/>
            <person name="Perez A."/>
            <person name="Steidl O."/>
            <person name="Allen C."/>
        </authorList>
    </citation>
    <scope>NUCLEOTIDE SEQUENCE [LARGE SCALE GENOMIC DNA]</scope>
    <source>
        <strain evidence="18 19">UW386</strain>
    </source>
</reference>
<dbReference type="FunFam" id="1.20.140.10:FF:000003">
    <property type="entry name" value="isovaleryl-CoA dehydrogenase, mitochondrial"/>
    <property type="match status" value="1"/>
</dbReference>
<accession>A0A0S4TM89</accession>
<dbReference type="Gene3D" id="2.40.110.10">
    <property type="entry name" value="Butyryl-CoA Dehydrogenase, subunit A, domain 2"/>
    <property type="match status" value="1"/>
</dbReference>
<dbReference type="PROSITE" id="PS00073">
    <property type="entry name" value="ACYL_COA_DH_2"/>
    <property type="match status" value="1"/>
</dbReference>
<dbReference type="FunFam" id="2.40.110.10:FF:000004">
    <property type="entry name" value="Isovaleryl-CoA dehydrogenase, mitochondrial"/>
    <property type="match status" value="1"/>
</dbReference>
<dbReference type="InterPro" id="IPR006091">
    <property type="entry name" value="Acyl-CoA_Oxase/DH_mid-dom"/>
</dbReference>
<dbReference type="InterPro" id="IPR037069">
    <property type="entry name" value="AcylCoA_DH/ox_N_sf"/>
</dbReference>
<dbReference type="InterPro" id="IPR013786">
    <property type="entry name" value="AcylCoA_DH/ox_N"/>
</dbReference>
<dbReference type="GO" id="GO:0008470">
    <property type="term" value="F:3-methylbutanoyl-CoA dehydrogenase activity"/>
    <property type="evidence" value="ECO:0007669"/>
    <property type="project" value="UniProtKB-EC"/>
</dbReference>
<feature type="binding site" evidence="13">
    <location>
        <begin position="162"/>
        <end position="164"/>
    </location>
    <ligand>
        <name>FAD</name>
        <dbReference type="ChEBI" id="CHEBI:57692"/>
    </ligand>
</feature>
<dbReference type="PANTHER" id="PTHR43884:SF12">
    <property type="entry name" value="ISOVALERYL-COA DEHYDROGENASE, MITOCHONDRIAL-RELATED"/>
    <property type="match status" value="1"/>
</dbReference>
<feature type="binding site" evidence="12">
    <location>
        <position position="138"/>
    </location>
    <ligand>
        <name>substrate</name>
    </ligand>
</feature>
<dbReference type="EMBL" id="LN899819">
    <property type="protein sequence ID" value="CUV11196.1"/>
    <property type="molecule type" value="Genomic_DNA"/>
</dbReference>
<dbReference type="InterPro" id="IPR009075">
    <property type="entry name" value="AcylCo_DH/oxidase_C"/>
</dbReference>
<dbReference type="GO" id="GO:0050660">
    <property type="term" value="F:flavin adenine dinucleotide binding"/>
    <property type="evidence" value="ECO:0007669"/>
    <property type="project" value="InterPro"/>
</dbReference>